<dbReference type="InterPro" id="IPR012878">
    <property type="entry name" value="Beta-AFase-like_GH127_cat"/>
</dbReference>
<dbReference type="AlphaFoldDB" id="A0A0B2ARV4"/>
<dbReference type="RefSeq" id="WP_231567600.1">
    <property type="nucleotide sequence ID" value="NZ_JTDL01000075.1"/>
</dbReference>
<dbReference type="InterPro" id="IPR049174">
    <property type="entry name" value="Beta-AFase-like"/>
</dbReference>
<sequence>MPSNDTSLHQTEQAGPPALAGAGGYPLGLPVAPSAGALEPLGLYDVEITGGFWGSMQSLNLEHIIPHCEHWVEKSGWAGNFDAAVEGRLPQDRTGMVFADSDVYKLVEAMAWEVGRSGDAAMEARLNALVERIARAQEPDGYLNTAFGRPGQPPRYSDLEWGHELYCYGHLIQAAIARGRTHGEDLLVTIARRAADHVCEAFGEDGIRRVGGHPEIELALAEFARYTGERKYLEQAR</sequence>
<protein>
    <recommendedName>
        <fullName evidence="1">Non-reducing end beta-L-arabinofuranosidase-like GH127 catalytic domain-containing protein</fullName>
    </recommendedName>
</protein>
<name>A0A0B2ARV4_9MICC</name>
<dbReference type="PANTHER" id="PTHR43465">
    <property type="entry name" value="DUF1680 DOMAIN PROTEIN (AFU_ORTHOLOGUE AFUA_1G08910)"/>
    <property type="match status" value="1"/>
</dbReference>
<dbReference type="EMBL" id="JTDL01000075">
    <property type="protein sequence ID" value="KHL04563.1"/>
    <property type="molecule type" value="Genomic_DNA"/>
</dbReference>
<gene>
    <name evidence="2" type="ORF">LK10_04620</name>
</gene>
<accession>A0A0B2ARV4</accession>
<feature type="non-terminal residue" evidence="2">
    <location>
        <position position="237"/>
    </location>
</feature>
<evidence type="ECO:0000313" key="3">
    <source>
        <dbReference type="Proteomes" id="UP000030982"/>
    </source>
</evidence>
<feature type="domain" description="Non-reducing end beta-L-arabinofuranosidase-like GH127 catalytic" evidence="1">
    <location>
        <begin position="45"/>
        <end position="237"/>
    </location>
</feature>
<dbReference type="STRING" id="1338436.LK10_04620"/>
<comment type="caution">
    <text evidence="2">The sequence shown here is derived from an EMBL/GenBank/DDBJ whole genome shotgun (WGS) entry which is preliminary data.</text>
</comment>
<dbReference type="SUPFAM" id="SSF48208">
    <property type="entry name" value="Six-hairpin glycosidases"/>
    <property type="match status" value="1"/>
</dbReference>
<organism evidence="2 3">
    <name type="scientific">Sinomonas humi</name>
    <dbReference type="NCBI Taxonomy" id="1338436"/>
    <lineage>
        <taxon>Bacteria</taxon>
        <taxon>Bacillati</taxon>
        <taxon>Actinomycetota</taxon>
        <taxon>Actinomycetes</taxon>
        <taxon>Micrococcales</taxon>
        <taxon>Micrococcaceae</taxon>
        <taxon>Sinomonas</taxon>
    </lineage>
</organism>
<reference evidence="2 3" key="1">
    <citation type="submission" date="2014-09" db="EMBL/GenBank/DDBJ databases">
        <title>Genome sequence of Sinomonas sp. MUSC 117.</title>
        <authorList>
            <person name="Lee L.-H."/>
        </authorList>
    </citation>
    <scope>NUCLEOTIDE SEQUENCE [LARGE SCALE GENOMIC DNA]</scope>
    <source>
        <strain evidence="2 3">MUSC 117</strain>
    </source>
</reference>
<dbReference type="Proteomes" id="UP000030982">
    <property type="component" value="Unassembled WGS sequence"/>
</dbReference>
<dbReference type="Pfam" id="PF07944">
    <property type="entry name" value="Beta-AFase-like_GH127_cat"/>
    <property type="match status" value="1"/>
</dbReference>
<dbReference type="GO" id="GO:0005975">
    <property type="term" value="P:carbohydrate metabolic process"/>
    <property type="evidence" value="ECO:0007669"/>
    <property type="project" value="InterPro"/>
</dbReference>
<proteinExistence type="predicted"/>
<keyword evidence="3" id="KW-1185">Reference proteome</keyword>
<dbReference type="PANTHER" id="PTHR43465:SF2">
    <property type="entry name" value="DUF1680 DOMAIN PROTEIN (AFU_ORTHOLOGUE AFUA_1G08910)"/>
    <property type="match status" value="1"/>
</dbReference>
<dbReference type="InterPro" id="IPR008928">
    <property type="entry name" value="6-hairpin_glycosidase_sf"/>
</dbReference>
<evidence type="ECO:0000313" key="2">
    <source>
        <dbReference type="EMBL" id="KHL04563.1"/>
    </source>
</evidence>
<evidence type="ECO:0000259" key="1">
    <source>
        <dbReference type="Pfam" id="PF07944"/>
    </source>
</evidence>